<proteinExistence type="predicted"/>
<reference evidence="1 2" key="1">
    <citation type="submission" date="2019-09" db="EMBL/GenBank/DDBJ databases">
        <authorList>
            <person name="Chandra G."/>
            <person name="Truman W A."/>
        </authorList>
    </citation>
    <scope>NUCLEOTIDE SEQUENCE [LARGE SCALE GENOMIC DNA]</scope>
    <source>
        <strain evidence="1">PS928</strain>
    </source>
</reference>
<evidence type="ECO:0000313" key="2">
    <source>
        <dbReference type="Proteomes" id="UP000381378"/>
    </source>
</evidence>
<dbReference type="EMBL" id="CABVJF010000022">
    <property type="protein sequence ID" value="VVQ19492.1"/>
    <property type="molecule type" value="Genomic_DNA"/>
</dbReference>
<name>A0A5E7V644_PSEFL</name>
<organism evidence="1 2">
    <name type="scientific">Pseudomonas fluorescens</name>
    <dbReference type="NCBI Taxonomy" id="294"/>
    <lineage>
        <taxon>Bacteria</taxon>
        <taxon>Pseudomonadati</taxon>
        <taxon>Pseudomonadota</taxon>
        <taxon>Gammaproteobacteria</taxon>
        <taxon>Pseudomonadales</taxon>
        <taxon>Pseudomonadaceae</taxon>
        <taxon>Pseudomonas</taxon>
    </lineage>
</organism>
<accession>A0A5E7V644</accession>
<sequence length="126" mass="14697">MQDNNVEFLFKRLTDFHLLRIIRAQKHVYEAPITAYLSDVFFSAGLAYGVSFEHIRRDLEGQFSDGHLMRTSTIRFVRKEGRFWVLTTMNSRYVIASFKKCHGRPSFQNFLRSTASEPGCPPHITH</sequence>
<gene>
    <name evidence="1" type="ORF">PS928_04829</name>
</gene>
<protein>
    <submittedName>
        <fullName evidence="1">Uncharacterized protein</fullName>
    </submittedName>
</protein>
<dbReference type="AlphaFoldDB" id="A0A5E7V644"/>
<evidence type="ECO:0000313" key="1">
    <source>
        <dbReference type="EMBL" id="VVQ19492.1"/>
    </source>
</evidence>
<dbReference type="Proteomes" id="UP000381378">
    <property type="component" value="Unassembled WGS sequence"/>
</dbReference>